<dbReference type="Pfam" id="PF07843">
    <property type="entry name" value="DUF1634"/>
    <property type="match status" value="1"/>
</dbReference>
<accession>A0A7C1JV47</accession>
<comment type="caution">
    <text evidence="1">The sequence shown here is derived from an EMBL/GenBank/DDBJ whole genome shotgun (WGS) entry which is preliminary data.</text>
</comment>
<dbReference type="AlphaFoldDB" id="A0A7C1JV47"/>
<reference evidence="1" key="1">
    <citation type="journal article" date="2020" name="mSystems">
        <title>Genome- and Community-Level Interaction Insights into Carbon Utilization and Element Cycling Functions of Hydrothermarchaeota in Hydrothermal Sediment.</title>
        <authorList>
            <person name="Zhou Z."/>
            <person name="Liu Y."/>
            <person name="Xu W."/>
            <person name="Pan J."/>
            <person name="Luo Z.H."/>
            <person name="Li M."/>
        </authorList>
    </citation>
    <scope>NUCLEOTIDE SEQUENCE [LARGE SCALE GENOMIC DNA]</scope>
    <source>
        <strain evidence="1">SpSt-222</strain>
    </source>
</reference>
<gene>
    <name evidence="1" type="ORF">ENP47_09010</name>
</gene>
<evidence type="ECO:0000313" key="1">
    <source>
        <dbReference type="EMBL" id="HEF65721.1"/>
    </source>
</evidence>
<organism evidence="1">
    <name type="scientific">Thermomicrobium roseum</name>
    <dbReference type="NCBI Taxonomy" id="500"/>
    <lineage>
        <taxon>Bacteria</taxon>
        <taxon>Pseudomonadati</taxon>
        <taxon>Thermomicrobiota</taxon>
        <taxon>Thermomicrobia</taxon>
        <taxon>Thermomicrobiales</taxon>
        <taxon>Thermomicrobiaceae</taxon>
        <taxon>Thermomicrobium</taxon>
    </lineage>
</organism>
<name>A0A7C1JV47_THERO</name>
<protein>
    <submittedName>
        <fullName evidence="1">DUF1634 domain-containing protein</fullName>
    </submittedName>
</protein>
<sequence length="123" mass="12813">MTSSSCDNETLGRLSEHVARLYRIWLALALILLGLGTVLDLAEDGKIATETIPLRDLAVALAHADPAAFESVALLIVAFGPVAGLLAIIVSCFRQGDRRTAALAALVLLVVAALPIARSVGGR</sequence>
<proteinExistence type="predicted"/>
<dbReference type="InterPro" id="IPR012861">
    <property type="entry name" value="DUF1634"/>
</dbReference>
<dbReference type="EMBL" id="DSJL01000011">
    <property type="protein sequence ID" value="HEF65721.1"/>
    <property type="molecule type" value="Genomic_DNA"/>
</dbReference>